<sequence>MNHEAPEPIERVEPMELGEPGAPAVPAVAAHVFGERLALAEHFVAILADTGISHGLIGPREAPRLWDRHVLNCAVVEELIPRTGDVQRVIDVGSGAGLPGLALAIARPDLELHLVEPLARRTAWLSETVQQLELPNVTVHTARAEALWDRLAAPWVTARAVSKIVQLAEWTLPLLTDGGSLLALKGSRAQSELDESRAALVRLGVVESEVQPVGGDLLDEPTLVLRATIGAAVDRRRFGSKQPSSAGSARRRADRPRGSRRSGPAASGRRRHQP</sequence>
<dbReference type="NCBIfam" id="TIGR00138">
    <property type="entry name" value="rsmG_gidB"/>
    <property type="match status" value="1"/>
</dbReference>
<evidence type="ECO:0000256" key="5">
    <source>
        <dbReference type="ARBA" id="ARBA00022691"/>
    </source>
</evidence>
<dbReference type="GO" id="GO:0008168">
    <property type="term" value="F:methyltransferase activity"/>
    <property type="evidence" value="ECO:0007669"/>
    <property type="project" value="UniProtKB-KW"/>
</dbReference>
<comment type="function">
    <text evidence="6">Specifically methylates the N7 position of a guanine in 16S rRNA.</text>
</comment>
<reference evidence="9" key="1">
    <citation type="journal article" date="2019" name="Int. J. Syst. Evol. Microbiol.">
        <title>The Global Catalogue of Microorganisms (GCM) 10K type strain sequencing project: providing services to taxonomists for standard genome sequencing and annotation.</title>
        <authorList>
            <consortium name="The Broad Institute Genomics Platform"/>
            <consortium name="The Broad Institute Genome Sequencing Center for Infectious Disease"/>
            <person name="Wu L."/>
            <person name="Ma J."/>
        </authorList>
    </citation>
    <scope>NUCLEOTIDE SEQUENCE [LARGE SCALE GENOMIC DNA]</scope>
    <source>
        <strain evidence="9">CCUG 57508</strain>
    </source>
</reference>
<keyword evidence="4 6" id="KW-0808">Transferase</keyword>
<dbReference type="EMBL" id="JBHTKH010000007">
    <property type="protein sequence ID" value="MFD1055088.1"/>
    <property type="molecule type" value="Genomic_DNA"/>
</dbReference>
<keyword evidence="1 6" id="KW-0963">Cytoplasm</keyword>
<comment type="subcellular location">
    <subcellularLocation>
        <location evidence="6">Cytoplasm</location>
    </subcellularLocation>
</comment>
<dbReference type="CDD" id="cd02440">
    <property type="entry name" value="AdoMet_MTases"/>
    <property type="match status" value="1"/>
</dbReference>
<evidence type="ECO:0000313" key="8">
    <source>
        <dbReference type="EMBL" id="MFD1055088.1"/>
    </source>
</evidence>
<keyword evidence="3 6" id="KW-0489">Methyltransferase</keyword>
<dbReference type="PANTHER" id="PTHR31760:SF0">
    <property type="entry name" value="S-ADENOSYL-L-METHIONINE-DEPENDENT METHYLTRANSFERASES SUPERFAMILY PROTEIN"/>
    <property type="match status" value="1"/>
</dbReference>
<protein>
    <recommendedName>
        <fullName evidence="6">Ribosomal RNA small subunit methyltransferase G</fullName>
        <ecNumber evidence="6">2.1.1.-</ecNumber>
    </recommendedName>
    <alternativeName>
        <fullName evidence="6">16S rRNA 7-methylguanosine methyltransferase</fullName>
        <shortName evidence="6">16S rRNA m7G methyltransferase</shortName>
    </alternativeName>
</protein>
<comment type="caution">
    <text evidence="6">Lacks conserved residue(s) required for the propagation of feature annotation.</text>
</comment>
<keyword evidence="5 6" id="KW-0949">S-adenosyl-L-methionine</keyword>
<keyword evidence="9" id="KW-1185">Reference proteome</keyword>
<feature type="binding site" evidence="6">
    <location>
        <begin position="144"/>
        <end position="145"/>
    </location>
    <ligand>
        <name>S-adenosyl-L-methionine</name>
        <dbReference type="ChEBI" id="CHEBI:59789"/>
    </ligand>
</feature>
<proteinExistence type="inferred from homology"/>
<evidence type="ECO:0000313" key="9">
    <source>
        <dbReference type="Proteomes" id="UP001597046"/>
    </source>
</evidence>
<dbReference type="PANTHER" id="PTHR31760">
    <property type="entry name" value="S-ADENOSYL-L-METHIONINE-DEPENDENT METHYLTRANSFERASES SUPERFAMILY PROTEIN"/>
    <property type="match status" value="1"/>
</dbReference>
<dbReference type="SUPFAM" id="SSF53335">
    <property type="entry name" value="S-adenosyl-L-methionine-dependent methyltransferases"/>
    <property type="match status" value="1"/>
</dbReference>
<feature type="binding site" evidence="6">
    <location>
        <position position="159"/>
    </location>
    <ligand>
        <name>S-adenosyl-L-methionine</name>
        <dbReference type="ChEBI" id="CHEBI:59789"/>
    </ligand>
</feature>
<accession>A0ABW3MWK9</accession>
<dbReference type="GO" id="GO:0032259">
    <property type="term" value="P:methylation"/>
    <property type="evidence" value="ECO:0007669"/>
    <property type="project" value="UniProtKB-KW"/>
</dbReference>
<organism evidence="8 9">
    <name type="scientific">Terrabacter terrigena</name>
    <dbReference type="NCBI Taxonomy" id="574718"/>
    <lineage>
        <taxon>Bacteria</taxon>
        <taxon>Bacillati</taxon>
        <taxon>Actinomycetota</taxon>
        <taxon>Actinomycetes</taxon>
        <taxon>Micrococcales</taxon>
        <taxon>Intrasporangiaceae</taxon>
        <taxon>Terrabacter</taxon>
    </lineage>
</organism>
<evidence type="ECO:0000256" key="6">
    <source>
        <dbReference type="HAMAP-Rule" id="MF_00074"/>
    </source>
</evidence>
<feature type="compositionally biased region" description="Basic residues" evidence="7">
    <location>
        <begin position="249"/>
        <end position="260"/>
    </location>
</feature>
<comment type="similarity">
    <text evidence="6">Belongs to the methyltransferase superfamily. RNA methyltransferase RsmG family.</text>
</comment>
<dbReference type="HAMAP" id="MF_00074">
    <property type="entry name" value="16SrRNA_methyltr_G"/>
    <property type="match status" value="1"/>
</dbReference>
<name>A0ABW3MWK9_9MICO</name>
<feature type="binding site" evidence="6">
    <location>
        <position position="93"/>
    </location>
    <ligand>
        <name>S-adenosyl-L-methionine</name>
        <dbReference type="ChEBI" id="CHEBI:59789"/>
    </ligand>
</feature>
<dbReference type="Gene3D" id="3.40.50.150">
    <property type="entry name" value="Vaccinia Virus protein VP39"/>
    <property type="match status" value="1"/>
</dbReference>
<dbReference type="InterPro" id="IPR029063">
    <property type="entry name" value="SAM-dependent_MTases_sf"/>
</dbReference>
<dbReference type="Pfam" id="PF02527">
    <property type="entry name" value="GidB"/>
    <property type="match status" value="1"/>
</dbReference>
<keyword evidence="2 6" id="KW-0698">rRNA processing</keyword>
<comment type="caution">
    <text evidence="8">The sequence shown here is derived from an EMBL/GenBank/DDBJ whole genome shotgun (WGS) entry which is preliminary data.</text>
</comment>
<dbReference type="Proteomes" id="UP001597046">
    <property type="component" value="Unassembled WGS sequence"/>
</dbReference>
<evidence type="ECO:0000256" key="2">
    <source>
        <dbReference type="ARBA" id="ARBA00022552"/>
    </source>
</evidence>
<dbReference type="InterPro" id="IPR003682">
    <property type="entry name" value="rRNA_ssu_MeTfrase_G"/>
</dbReference>
<evidence type="ECO:0000256" key="4">
    <source>
        <dbReference type="ARBA" id="ARBA00022679"/>
    </source>
</evidence>
<evidence type="ECO:0000256" key="3">
    <source>
        <dbReference type="ARBA" id="ARBA00022603"/>
    </source>
</evidence>
<dbReference type="EC" id="2.1.1.-" evidence="6"/>
<feature type="binding site" evidence="6">
    <location>
        <position position="98"/>
    </location>
    <ligand>
        <name>S-adenosyl-L-methionine</name>
        <dbReference type="ChEBI" id="CHEBI:59789"/>
    </ligand>
</feature>
<evidence type="ECO:0000256" key="7">
    <source>
        <dbReference type="SAM" id="MobiDB-lite"/>
    </source>
</evidence>
<dbReference type="RefSeq" id="WP_386052988.1">
    <property type="nucleotide sequence ID" value="NZ_JBHTKH010000007.1"/>
</dbReference>
<feature type="region of interest" description="Disordered" evidence="7">
    <location>
        <begin position="236"/>
        <end position="274"/>
    </location>
</feature>
<gene>
    <name evidence="6 8" type="primary">rsmG</name>
    <name evidence="8" type="ORF">ACFQ2V_12300</name>
</gene>
<evidence type="ECO:0000256" key="1">
    <source>
        <dbReference type="ARBA" id="ARBA00022490"/>
    </source>
</evidence>